<evidence type="ECO:0000313" key="2">
    <source>
        <dbReference type="Proteomes" id="UP000318405"/>
    </source>
</evidence>
<organism evidence="1 2">
    <name type="scientific">Verticiella sediminum</name>
    <dbReference type="NCBI Taxonomy" id="1247510"/>
    <lineage>
        <taxon>Bacteria</taxon>
        <taxon>Pseudomonadati</taxon>
        <taxon>Pseudomonadota</taxon>
        <taxon>Betaproteobacteria</taxon>
        <taxon>Burkholderiales</taxon>
        <taxon>Alcaligenaceae</taxon>
        <taxon>Verticiella</taxon>
    </lineage>
</organism>
<dbReference type="GO" id="GO:0004300">
    <property type="term" value="F:enoyl-CoA hydratase activity"/>
    <property type="evidence" value="ECO:0007669"/>
    <property type="project" value="UniProtKB-EC"/>
</dbReference>
<dbReference type="GO" id="GO:0006635">
    <property type="term" value="P:fatty acid beta-oxidation"/>
    <property type="evidence" value="ECO:0007669"/>
    <property type="project" value="TreeGrafter"/>
</dbReference>
<dbReference type="InterPro" id="IPR001753">
    <property type="entry name" value="Enoyl-CoA_hydra/iso"/>
</dbReference>
<dbReference type="CDD" id="cd06558">
    <property type="entry name" value="crotonase-like"/>
    <property type="match status" value="1"/>
</dbReference>
<comment type="caution">
    <text evidence="1">The sequence shown here is derived from an EMBL/GenBank/DDBJ whole genome shotgun (WGS) entry which is preliminary data.</text>
</comment>
<dbReference type="SUPFAM" id="SSF52096">
    <property type="entry name" value="ClpP/crotonase"/>
    <property type="match status" value="1"/>
</dbReference>
<keyword evidence="2" id="KW-1185">Reference proteome</keyword>
<dbReference type="NCBIfam" id="NF004796">
    <property type="entry name" value="PRK06144.1"/>
    <property type="match status" value="1"/>
</dbReference>
<dbReference type="Proteomes" id="UP000318405">
    <property type="component" value="Unassembled WGS sequence"/>
</dbReference>
<evidence type="ECO:0000313" key="1">
    <source>
        <dbReference type="EMBL" id="TSH89095.1"/>
    </source>
</evidence>
<dbReference type="InterPro" id="IPR029045">
    <property type="entry name" value="ClpP/crotonase-like_dom_sf"/>
</dbReference>
<dbReference type="PANTHER" id="PTHR11941:SF54">
    <property type="entry name" value="ENOYL-COA HYDRATASE, MITOCHONDRIAL"/>
    <property type="match status" value="1"/>
</dbReference>
<accession>A0A556A889</accession>
<gene>
    <name evidence="1" type="ORF">FOZ76_26160</name>
</gene>
<dbReference type="Pfam" id="PF00378">
    <property type="entry name" value="ECH_1"/>
    <property type="match status" value="1"/>
</dbReference>
<name>A0A556A889_9BURK</name>
<dbReference type="RefSeq" id="WP_143951210.1">
    <property type="nucleotide sequence ID" value="NZ_BAABMB010000005.1"/>
</dbReference>
<dbReference type="EC" id="4.2.1.17" evidence="1"/>
<proteinExistence type="predicted"/>
<keyword evidence="1" id="KW-0456">Lyase</keyword>
<dbReference type="OrthoDB" id="9148881at2"/>
<dbReference type="PANTHER" id="PTHR11941">
    <property type="entry name" value="ENOYL-COA HYDRATASE-RELATED"/>
    <property type="match status" value="1"/>
</dbReference>
<sequence length="263" mass="27951">MTTDTQTAPDGATRLTIDGPVARICFDRPHARNAVTWSMYEELAAICGTLRSAPDIRAAVFRGAGGRAFVAGTDIGQFVDFRSGQDGVDYERKVDAIITAVETLPMPTIAVVEGYAVGAGLALANACDHRVATTGSRFGAPIARTVGNCLSAVNVQRLARSLGETAAARILMFGQLLPAESLPALYLDIVAPESLDAHVQGLCDTLLSHAPLTVGAAKQAIARARGTFVPQDDDIVERVYASEDFREGVRAFIAHDTPQWRGR</sequence>
<dbReference type="EMBL" id="VLTJ01000042">
    <property type="protein sequence ID" value="TSH89095.1"/>
    <property type="molecule type" value="Genomic_DNA"/>
</dbReference>
<dbReference type="AlphaFoldDB" id="A0A556A889"/>
<protein>
    <submittedName>
        <fullName evidence="1">Enoyl-CoA hydratase</fullName>
        <ecNumber evidence="1">4.2.1.17</ecNumber>
    </submittedName>
</protein>
<reference evidence="1 2" key="1">
    <citation type="submission" date="2019-07" db="EMBL/GenBank/DDBJ databases">
        <title>Qingshengfaniella alkalisoli gen. nov., sp. nov., isolated from saline soil.</title>
        <authorList>
            <person name="Xu L."/>
            <person name="Huang X.-X."/>
            <person name="Sun J.-Q."/>
        </authorList>
    </citation>
    <scope>NUCLEOTIDE SEQUENCE [LARGE SCALE GENOMIC DNA]</scope>
    <source>
        <strain evidence="1 2">DSM 27279</strain>
    </source>
</reference>
<dbReference type="Gene3D" id="3.90.226.10">
    <property type="entry name" value="2-enoyl-CoA Hydratase, Chain A, domain 1"/>
    <property type="match status" value="1"/>
</dbReference>